<reference evidence="1" key="1">
    <citation type="submission" date="2024-02" db="EMBL/GenBank/DDBJ databases">
        <authorList>
            <consortium name="ELIXIR-Norway"/>
            <consortium name="Elixir Norway"/>
        </authorList>
    </citation>
    <scope>NUCLEOTIDE SEQUENCE</scope>
</reference>
<sequence>MILRRRVRLPLQEARVGVIINYKLLQLSSSFVFCRSYMIFPPLLASTAPSHDHQPYYTEAHQKDRPHLDTLYERSESRIKWKNSVIMRSPEIRPTPHNNEQINTMSI</sequence>
<dbReference type="EMBL" id="OZ020105">
    <property type="protein sequence ID" value="CAK9257480.1"/>
    <property type="molecule type" value="Genomic_DNA"/>
</dbReference>
<protein>
    <recommendedName>
        <fullName evidence="3">NADH-plastoquinone oxidoreductase subunit J</fullName>
    </recommendedName>
</protein>
<gene>
    <name evidence="1" type="ORF">CSSPJE1EN1_LOCUS2958</name>
</gene>
<name>A0ABP0VSM9_9BRYO</name>
<evidence type="ECO:0000313" key="1">
    <source>
        <dbReference type="EMBL" id="CAK9257480.1"/>
    </source>
</evidence>
<evidence type="ECO:0008006" key="3">
    <source>
        <dbReference type="Google" id="ProtNLM"/>
    </source>
</evidence>
<accession>A0ABP0VSM9</accession>
<keyword evidence="2" id="KW-1185">Reference proteome</keyword>
<organism evidence="1 2">
    <name type="scientific">Sphagnum jensenii</name>
    <dbReference type="NCBI Taxonomy" id="128206"/>
    <lineage>
        <taxon>Eukaryota</taxon>
        <taxon>Viridiplantae</taxon>
        <taxon>Streptophyta</taxon>
        <taxon>Embryophyta</taxon>
        <taxon>Bryophyta</taxon>
        <taxon>Sphagnophytina</taxon>
        <taxon>Sphagnopsida</taxon>
        <taxon>Sphagnales</taxon>
        <taxon>Sphagnaceae</taxon>
        <taxon>Sphagnum</taxon>
    </lineage>
</organism>
<dbReference type="Proteomes" id="UP001497444">
    <property type="component" value="Chromosome 10"/>
</dbReference>
<proteinExistence type="predicted"/>
<evidence type="ECO:0000313" key="2">
    <source>
        <dbReference type="Proteomes" id="UP001497444"/>
    </source>
</evidence>